<comment type="caution">
    <text evidence="2">The sequence shown here is derived from an EMBL/GenBank/DDBJ whole genome shotgun (WGS) entry which is preliminary data.</text>
</comment>
<dbReference type="InterPro" id="IPR010730">
    <property type="entry name" value="HET"/>
</dbReference>
<dbReference type="PANTHER" id="PTHR24148">
    <property type="entry name" value="ANKYRIN REPEAT DOMAIN-CONTAINING PROTEIN 39 HOMOLOG-RELATED"/>
    <property type="match status" value="1"/>
</dbReference>
<dbReference type="AlphaFoldDB" id="A0A1X2HYZ9"/>
<dbReference type="OrthoDB" id="5071163at2759"/>
<dbReference type="EMBL" id="MCGE01000043">
    <property type="protein sequence ID" value="ORZ05643.1"/>
    <property type="molecule type" value="Genomic_DNA"/>
</dbReference>
<evidence type="ECO:0000313" key="3">
    <source>
        <dbReference type="Proteomes" id="UP000193560"/>
    </source>
</evidence>
<reference evidence="2 3" key="1">
    <citation type="submission" date="2016-07" db="EMBL/GenBank/DDBJ databases">
        <title>Pervasive Adenine N6-methylation of Active Genes in Fungi.</title>
        <authorList>
            <consortium name="DOE Joint Genome Institute"/>
            <person name="Mondo S.J."/>
            <person name="Dannebaum R.O."/>
            <person name="Kuo R.C."/>
            <person name="Labutti K."/>
            <person name="Haridas S."/>
            <person name="Kuo A."/>
            <person name="Salamov A."/>
            <person name="Ahrendt S.R."/>
            <person name="Lipzen A."/>
            <person name="Sullivan W."/>
            <person name="Andreopoulos W.B."/>
            <person name="Clum A."/>
            <person name="Lindquist E."/>
            <person name="Daum C."/>
            <person name="Ramamoorthy G.K."/>
            <person name="Gryganskyi A."/>
            <person name="Culley D."/>
            <person name="Magnuson J.K."/>
            <person name="James T.Y."/>
            <person name="O'Malley M.A."/>
            <person name="Stajich J.E."/>
            <person name="Spatafora J.W."/>
            <person name="Visel A."/>
            <person name="Grigoriev I.V."/>
        </authorList>
    </citation>
    <scope>NUCLEOTIDE SEQUENCE [LARGE SCALE GENOMIC DNA]</scope>
    <source>
        <strain evidence="2 3">NRRL 1336</strain>
    </source>
</reference>
<dbReference type="Proteomes" id="UP000193560">
    <property type="component" value="Unassembled WGS sequence"/>
</dbReference>
<dbReference type="STRING" id="90262.A0A1X2HYZ9"/>
<feature type="domain" description="Heterokaryon incompatibility" evidence="1">
    <location>
        <begin position="62"/>
        <end position="149"/>
    </location>
</feature>
<gene>
    <name evidence="2" type="ORF">BCR42DRAFT_496633</name>
</gene>
<protein>
    <recommendedName>
        <fullName evidence="1">Heterokaryon incompatibility domain-containing protein</fullName>
    </recommendedName>
</protein>
<organism evidence="2 3">
    <name type="scientific">Absidia repens</name>
    <dbReference type="NCBI Taxonomy" id="90262"/>
    <lineage>
        <taxon>Eukaryota</taxon>
        <taxon>Fungi</taxon>
        <taxon>Fungi incertae sedis</taxon>
        <taxon>Mucoromycota</taxon>
        <taxon>Mucoromycotina</taxon>
        <taxon>Mucoromycetes</taxon>
        <taxon>Mucorales</taxon>
        <taxon>Cunninghamellaceae</taxon>
        <taxon>Absidia</taxon>
    </lineage>
</organism>
<dbReference type="InterPro" id="IPR052895">
    <property type="entry name" value="HetReg/Transcr_Mod"/>
</dbReference>
<sequence>MTIDTPLKQLNKNSSPKDIHRLHQRRQKPFEIVLVDIQEAAKNKTIHCVKLPLKEHNEELKFVALSYRWGELQEKMVDTDVGYNASITSFALDDFFQLCLMMTMEKEVKSIKYVWVDAICVDQHPAKRKNTIYHMSDIYERATYILAVPDLHSAYLKNTMTKFDDIIKGSGRYGEDLYHLIHGNTDQLKALEETFLDDICVPKNPALRKLLFEYTDYFANGFMNDTEHCAFYNDLETLNHIYETSKISFASAGGLGSGGFLTSSPALAAGSGRRGRMMTTTNGNHGSLKDLHHCREETNCPLIAFGTHDNEANCHNTRRRGRHQTYDRECQQTIIERNRCIRQTMELLTDLIKDWSSRVWVISEYSIAKKKNNLKYWFTQIKWPLWTKEKGDKDMTHFTFFRFTFDNLPFSNESESTFHLSGNSSLPVYPTFHSTMTRQLNQQSFLEMILLSKASRHEDRFYAILPQTKYKHVFYNKNYVDQWKISHLLSVKLKLYEIMNIKDKLTLLFWSSDIPRDNQLTYPTFATTTLPPLNFDPDLLTRDPVRYPCNFDLTDASNVMLLYDQPHPSNNDNDDDNDDIAYLSVKPLSYYVNDKFDSRGPTGISLQQEEALLKRLDIDDPESPQGASRCRLDYVCIPALDIYTRSNQQYPGVFCWICLIGSFRTNKWVLHRKTRLLLAETVAGLFRYVSNKDDYTCVIFNIY</sequence>
<dbReference type="PANTHER" id="PTHR24148:SF64">
    <property type="entry name" value="HETEROKARYON INCOMPATIBILITY DOMAIN-CONTAINING PROTEIN"/>
    <property type="match status" value="1"/>
</dbReference>
<dbReference type="Pfam" id="PF06985">
    <property type="entry name" value="HET"/>
    <property type="match status" value="1"/>
</dbReference>
<proteinExistence type="predicted"/>
<evidence type="ECO:0000259" key="1">
    <source>
        <dbReference type="Pfam" id="PF06985"/>
    </source>
</evidence>
<keyword evidence="3" id="KW-1185">Reference proteome</keyword>
<accession>A0A1X2HYZ9</accession>
<evidence type="ECO:0000313" key="2">
    <source>
        <dbReference type="EMBL" id="ORZ05643.1"/>
    </source>
</evidence>
<name>A0A1X2HYZ9_9FUNG</name>